<dbReference type="AlphaFoldDB" id="A0A1F4T570"/>
<dbReference type="Gene3D" id="3.20.20.70">
    <property type="entry name" value="Aldolase class I"/>
    <property type="match status" value="1"/>
</dbReference>
<evidence type="ECO:0000313" key="2">
    <source>
        <dbReference type="EMBL" id="OGC27864.1"/>
    </source>
</evidence>
<dbReference type="InterPro" id="IPR051690">
    <property type="entry name" value="PseI-like"/>
</dbReference>
<dbReference type="EMBL" id="MEUG01000001">
    <property type="protein sequence ID" value="OGC27864.1"/>
    <property type="molecule type" value="Genomic_DNA"/>
</dbReference>
<dbReference type="InterPro" id="IPR013974">
    <property type="entry name" value="SAF"/>
</dbReference>
<dbReference type="PANTHER" id="PTHR42966:SF1">
    <property type="entry name" value="SIALIC ACID SYNTHASE"/>
    <property type="match status" value="1"/>
</dbReference>
<dbReference type="Gene3D" id="3.90.1210.10">
    <property type="entry name" value="Antifreeze-like/N-acetylneuraminic acid synthase C-terminal domain"/>
    <property type="match status" value="1"/>
</dbReference>
<reference evidence="2 3" key="1">
    <citation type="journal article" date="2016" name="Nat. Commun.">
        <title>Thousands of microbial genomes shed light on interconnected biogeochemical processes in an aquifer system.</title>
        <authorList>
            <person name="Anantharaman K."/>
            <person name="Brown C.T."/>
            <person name="Hug L.A."/>
            <person name="Sharon I."/>
            <person name="Castelle C.J."/>
            <person name="Probst A.J."/>
            <person name="Thomas B.C."/>
            <person name="Singh A."/>
            <person name="Wilkins M.J."/>
            <person name="Karaoz U."/>
            <person name="Brodie E.L."/>
            <person name="Williams K.H."/>
            <person name="Hubbard S.S."/>
            <person name="Banfield J.F."/>
        </authorList>
    </citation>
    <scope>NUCLEOTIDE SEQUENCE [LARGE SCALE GENOMIC DNA]</scope>
</reference>
<sequence length="330" mass="37464">MKFIFPSLIAEVANCHGGDEKYLRQLLSQLLKSRADAVKFQPIIAAEFISARHSQYQIFKELEFKTELWVELIGKVKETGKKVAFDVYGEESLALALKCRVDFVKIHAMDFDNLALIAKIVKAKLPLMLSTGGATLPEIDRVMRLAKGRTVCLMVGFQNFPTPAEEANLNRLTFLKERYRCAVGYMDHVGRETQFARTLPCLALLKGACTIEKHVFLKDLKTKYDWQSAFDPAELDQLKADLEMTAAALGKSNYSLSELEQEYRKKYRRCAVAGRDLKAGEKLAAKDIRFLRIDFKAIDRPFHRNETGLIGRTLKLDLPAGEIILKENLR</sequence>
<dbReference type="Proteomes" id="UP000178602">
    <property type="component" value="Unassembled WGS sequence"/>
</dbReference>
<dbReference type="SUPFAM" id="SSF51569">
    <property type="entry name" value="Aldolase"/>
    <property type="match status" value="1"/>
</dbReference>
<organism evidence="2 3">
    <name type="scientific">candidate division WOR-1 bacterium RIFOXYC12_FULL_54_18</name>
    <dbReference type="NCBI Taxonomy" id="1802584"/>
    <lineage>
        <taxon>Bacteria</taxon>
        <taxon>Bacillati</taxon>
        <taxon>Saganbacteria</taxon>
    </lineage>
</organism>
<name>A0A1F4T570_UNCSA</name>
<dbReference type="CDD" id="cd11614">
    <property type="entry name" value="SAF_CpaB_FlgA_like"/>
    <property type="match status" value="1"/>
</dbReference>
<evidence type="ECO:0000313" key="3">
    <source>
        <dbReference type="Proteomes" id="UP000178602"/>
    </source>
</evidence>
<proteinExistence type="predicted"/>
<feature type="domain" description="SAF" evidence="1">
    <location>
        <begin position="268"/>
        <end position="330"/>
    </location>
</feature>
<gene>
    <name evidence="2" type="ORF">A3K49_02515</name>
</gene>
<protein>
    <recommendedName>
        <fullName evidence="1">SAF domain-containing protein</fullName>
    </recommendedName>
</protein>
<dbReference type="InterPro" id="IPR013785">
    <property type="entry name" value="Aldolase_TIM"/>
</dbReference>
<comment type="caution">
    <text evidence="2">The sequence shown here is derived from an EMBL/GenBank/DDBJ whole genome shotgun (WGS) entry which is preliminary data.</text>
</comment>
<dbReference type="Pfam" id="PF08666">
    <property type="entry name" value="SAF"/>
    <property type="match status" value="1"/>
</dbReference>
<dbReference type="SUPFAM" id="SSF51269">
    <property type="entry name" value="AFP III-like domain"/>
    <property type="match status" value="1"/>
</dbReference>
<evidence type="ECO:0000259" key="1">
    <source>
        <dbReference type="SMART" id="SM00858"/>
    </source>
</evidence>
<dbReference type="GO" id="GO:0047444">
    <property type="term" value="F:N-acylneuraminate-9-phosphate synthase activity"/>
    <property type="evidence" value="ECO:0007669"/>
    <property type="project" value="TreeGrafter"/>
</dbReference>
<dbReference type="InterPro" id="IPR013132">
    <property type="entry name" value="PseI/NeuA/B-like_N"/>
</dbReference>
<dbReference type="GO" id="GO:0016051">
    <property type="term" value="P:carbohydrate biosynthetic process"/>
    <property type="evidence" value="ECO:0007669"/>
    <property type="project" value="InterPro"/>
</dbReference>
<dbReference type="PANTHER" id="PTHR42966">
    <property type="entry name" value="N-ACETYLNEURAMINATE SYNTHASE"/>
    <property type="match status" value="1"/>
</dbReference>
<dbReference type="SMART" id="SM00858">
    <property type="entry name" value="SAF"/>
    <property type="match status" value="1"/>
</dbReference>
<dbReference type="InterPro" id="IPR036732">
    <property type="entry name" value="AFP_Neu5c_C_sf"/>
</dbReference>
<dbReference type="Pfam" id="PF03102">
    <property type="entry name" value="NeuB"/>
    <property type="match status" value="1"/>
</dbReference>
<accession>A0A1F4T570</accession>